<dbReference type="InterPro" id="IPR040815">
    <property type="entry name" value="Nas2_N"/>
</dbReference>
<organism evidence="5 6">
    <name type="scientific">Lachancea fermentati</name>
    <name type="common">Zygosaccharomyces fermentati</name>
    <dbReference type="NCBI Taxonomy" id="4955"/>
    <lineage>
        <taxon>Eukaryota</taxon>
        <taxon>Fungi</taxon>
        <taxon>Dikarya</taxon>
        <taxon>Ascomycota</taxon>
        <taxon>Saccharomycotina</taxon>
        <taxon>Saccharomycetes</taxon>
        <taxon>Saccharomycetales</taxon>
        <taxon>Saccharomycetaceae</taxon>
        <taxon>Lachancea</taxon>
    </lineage>
</organism>
<dbReference type="GO" id="GO:0070682">
    <property type="term" value="P:proteasome regulatory particle assembly"/>
    <property type="evidence" value="ECO:0007669"/>
    <property type="project" value="InterPro"/>
</dbReference>
<dbReference type="FunFam" id="2.30.42.10:FF:000107">
    <property type="entry name" value="26S proteasome non-ATPase regulatory subunit 9"/>
    <property type="match status" value="1"/>
</dbReference>
<feature type="domain" description="Nas2 N-terminal" evidence="4">
    <location>
        <begin position="38"/>
        <end position="113"/>
    </location>
</feature>
<dbReference type="EMBL" id="LT598486">
    <property type="protein sequence ID" value="SCW03456.1"/>
    <property type="molecule type" value="Genomic_DNA"/>
</dbReference>
<dbReference type="InterPro" id="IPR035269">
    <property type="entry name" value="PSMD9"/>
</dbReference>
<dbReference type="Gene3D" id="6.10.140.1710">
    <property type="match status" value="1"/>
</dbReference>
<proteinExistence type="predicted"/>
<dbReference type="Proteomes" id="UP000190831">
    <property type="component" value="Chromosome G"/>
</dbReference>
<name>A0A1G4MHR1_LACFM</name>
<dbReference type="Pfam" id="PF18265">
    <property type="entry name" value="Nas2_N"/>
    <property type="match status" value="1"/>
</dbReference>
<dbReference type="InterPro" id="IPR036034">
    <property type="entry name" value="PDZ_sf"/>
</dbReference>
<evidence type="ECO:0000313" key="6">
    <source>
        <dbReference type="Proteomes" id="UP000190831"/>
    </source>
</evidence>
<evidence type="ECO:0000259" key="3">
    <source>
        <dbReference type="Pfam" id="PF13180"/>
    </source>
</evidence>
<dbReference type="Gene3D" id="2.30.42.10">
    <property type="match status" value="1"/>
</dbReference>
<dbReference type="OrthoDB" id="72325at2759"/>
<dbReference type="GO" id="GO:0005737">
    <property type="term" value="C:cytoplasm"/>
    <property type="evidence" value="ECO:0007669"/>
    <property type="project" value="TreeGrafter"/>
</dbReference>
<evidence type="ECO:0000256" key="1">
    <source>
        <dbReference type="ARBA" id="ARBA00023186"/>
    </source>
</evidence>
<gene>
    <name evidence="5" type="ORF">LAFE_0G10836G</name>
</gene>
<keyword evidence="6" id="KW-1185">Reference proteome</keyword>
<evidence type="ECO:0000259" key="4">
    <source>
        <dbReference type="Pfam" id="PF18265"/>
    </source>
</evidence>
<feature type="domain" description="PDZ" evidence="3">
    <location>
        <begin position="135"/>
        <end position="198"/>
    </location>
</feature>
<sequence>MDPNNKFEVLSKDLDGLNINESLRSRIERLSELPIDQVFELKIWVESELSRLFDFLKQQGGDMESPLVTGDGYPRSDIDVLQIRLIRRSINMLRNDLKSIIIRAEALMATQFERMAAKTQKTERDDEFEYKIPFAVITEVVTTSPSEKAGLHADDRILRFGHVHAGNHKSLSALGLVVQSNEDKPVPVKIQRNDRIYDVMLTPSRKWDGPGLLGCRFSQL</sequence>
<protein>
    <recommendedName>
        <fullName evidence="2">Probable 26S proteasome regulatory subunit p27</fullName>
    </recommendedName>
</protein>
<dbReference type="GO" id="GO:0005634">
    <property type="term" value="C:nucleus"/>
    <property type="evidence" value="ECO:0007669"/>
    <property type="project" value="TreeGrafter"/>
</dbReference>
<dbReference type="InterPro" id="IPR001478">
    <property type="entry name" value="PDZ"/>
</dbReference>
<dbReference type="AlphaFoldDB" id="A0A1G4MHR1"/>
<accession>A0A1G4MHR1</accession>
<dbReference type="PANTHER" id="PTHR12651:SF1">
    <property type="entry name" value="26S PROTEASOME NON-ATPASE REGULATORY SUBUNIT 9"/>
    <property type="match status" value="1"/>
</dbReference>
<dbReference type="OMA" id="DWGGRGM"/>
<keyword evidence="1" id="KW-0143">Chaperone</keyword>
<reference evidence="5 6" key="1">
    <citation type="submission" date="2016-03" db="EMBL/GenBank/DDBJ databases">
        <authorList>
            <person name="Devillers H."/>
        </authorList>
    </citation>
    <scope>NUCLEOTIDE SEQUENCE [LARGE SCALE GENOMIC DNA]</scope>
    <source>
        <strain evidence="5">CBS 6772</strain>
    </source>
</reference>
<dbReference type="Pfam" id="PF13180">
    <property type="entry name" value="PDZ_2"/>
    <property type="match status" value="1"/>
</dbReference>
<evidence type="ECO:0000313" key="5">
    <source>
        <dbReference type="EMBL" id="SCW03456.1"/>
    </source>
</evidence>
<dbReference type="STRING" id="4955.A0A1G4MHR1"/>
<dbReference type="PANTHER" id="PTHR12651">
    <property type="entry name" value="26S PROTEASOME NON-ATPASE REGULATORY SUBUNIT 9"/>
    <property type="match status" value="1"/>
</dbReference>
<dbReference type="SUPFAM" id="SSF50156">
    <property type="entry name" value="PDZ domain-like"/>
    <property type="match status" value="1"/>
</dbReference>
<evidence type="ECO:0000256" key="2">
    <source>
        <dbReference type="ARBA" id="ARBA00068021"/>
    </source>
</evidence>